<feature type="compositionally biased region" description="Basic and acidic residues" evidence="1">
    <location>
        <begin position="38"/>
        <end position="49"/>
    </location>
</feature>
<name>A0A251NYE8_PRUPE</name>
<dbReference type="Gramene" id="ONI04282">
    <property type="protein sequence ID" value="ONI04282"/>
    <property type="gene ID" value="PRUPE_6G313400"/>
</dbReference>
<evidence type="ECO:0000313" key="4">
    <source>
        <dbReference type="Proteomes" id="UP000006882"/>
    </source>
</evidence>
<evidence type="ECO:0000313" key="3">
    <source>
        <dbReference type="EMBL" id="ONI04282.1"/>
    </source>
</evidence>
<dbReference type="Pfam" id="PF24818">
    <property type="entry name" value="PH_TRF2_HOY1"/>
    <property type="match status" value="1"/>
</dbReference>
<feature type="compositionally biased region" description="Pro residues" evidence="1">
    <location>
        <begin position="497"/>
        <end position="603"/>
    </location>
</feature>
<dbReference type="PANTHER" id="PTHR33494">
    <property type="entry name" value="OS02G0793800 PROTEIN"/>
    <property type="match status" value="1"/>
</dbReference>
<feature type="region of interest" description="Disordered" evidence="1">
    <location>
        <begin position="476"/>
        <end position="632"/>
    </location>
</feature>
<dbReference type="PANTHER" id="PTHR33494:SF5">
    <property type="entry name" value="F10A16.6 PROTEIN"/>
    <property type="match status" value="1"/>
</dbReference>
<dbReference type="OrthoDB" id="6159439at2759"/>
<dbReference type="InterPro" id="IPR057939">
    <property type="entry name" value="TRF2_HOY1_PH"/>
</dbReference>
<gene>
    <name evidence="3" type="ORF">PRUPE_6G313400</name>
</gene>
<evidence type="ECO:0000259" key="2">
    <source>
        <dbReference type="Pfam" id="PF24818"/>
    </source>
</evidence>
<evidence type="ECO:0000256" key="1">
    <source>
        <dbReference type="SAM" id="MobiDB-lite"/>
    </source>
</evidence>
<dbReference type="EMBL" id="CM007656">
    <property type="protein sequence ID" value="ONI04282.1"/>
    <property type="molecule type" value="Genomic_DNA"/>
</dbReference>
<sequence>MVQGIGSDGIFRWNDDFDGGGGFSDASGASEWSQNSESLKRDIGSSSAHEHNISEAANKRLKEVPIDSNEKAQLAQTLLGLRPLGLNLGKTPSFLDLTERIVPRKNKIIRAPEIIHNDFQLMSDKEKLKASNFGATLLRIGSFQRVTQHEGDLVAKCYYAKRKLVWEILDQGLKSKIEVQWSDILSMRAVIEENQPGILEIELKQPPSFHRESNPLPRKHTVWNVATDFTNGEALIHRRHYVQFAPGVLDKHYEKLVQRELRFFELSQKPFPSRRSPYFQSDSNDGIAEISFNFDGHGPEIPSNFQSTLSPCVQTRPTQKIRRYEQAKPSLRIKDSTSPISVMDFSSTLDEANSFQAVENPHMPYWDQGRITETTNFAEFFGGEQLPGLVSVAAAPQMNPTISFQNFNAYDQALERANLESQILASIENKLLFESEVEFSDEQFMTQVNSLIGFPEQVNPAVGTGTRHTNYGQQMTGNGNLVPSATVNALQPHPKSWVPPPPQPASWGVPPPPQPASWGLPPPPQPASWGLPPPPQPASWGVPPPPQPASWGVPPPPQPASWGVPLPPQPASWGVPPPPQPASWGVPPPPQPASWGVPPPPQPASWEVPPQGSAENSGIHMAGHNSLHSPFSQNQRMEDFNNLANRWNPQI</sequence>
<protein>
    <recommendedName>
        <fullName evidence="2">TRF2/HOY1 PH-like domain-containing protein</fullName>
    </recommendedName>
</protein>
<feature type="domain" description="TRF2/HOY1 PH-like" evidence="2">
    <location>
        <begin position="132"/>
        <end position="250"/>
    </location>
</feature>
<feature type="compositionally biased region" description="Polar residues" evidence="1">
    <location>
        <begin position="476"/>
        <end position="489"/>
    </location>
</feature>
<proteinExistence type="predicted"/>
<keyword evidence="4" id="KW-1185">Reference proteome</keyword>
<reference evidence="3 4" key="1">
    <citation type="journal article" date="2013" name="Nat. Genet.">
        <title>The high-quality draft genome of peach (Prunus persica) identifies unique patterns of genetic diversity, domestication and genome evolution.</title>
        <authorList>
            <consortium name="International Peach Genome Initiative"/>
            <person name="Verde I."/>
            <person name="Abbott A.G."/>
            <person name="Scalabrin S."/>
            <person name="Jung S."/>
            <person name="Shu S."/>
            <person name="Marroni F."/>
            <person name="Zhebentyayeva T."/>
            <person name="Dettori M.T."/>
            <person name="Grimwood J."/>
            <person name="Cattonaro F."/>
            <person name="Zuccolo A."/>
            <person name="Rossini L."/>
            <person name="Jenkins J."/>
            <person name="Vendramin E."/>
            <person name="Meisel L.A."/>
            <person name="Decroocq V."/>
            <person name="Sosinski B."/>
            <person name="Prochnik S."/>
            <person name="Mitros T."/>
            <person name="Policriti A."/>
            <person name="Cipriani G."/>
            <person name="Dondini L."/>
            <person name="Ficklin S."/>
            <person name="Goodstein D.M."/>
            <person name="Xuan P."/>
            <person name="Del Fabbro C."/>
            <person name="Aramini V."/>
            <person name="Copetti D."/>
            <person name="Gonzalez S."/>
            <person name="Horner D.S."/>
            <person name="Falchi R."/>
            <person name="Lucas S."/>
            <person name="Mica E."/>
            <person name="Maldonado J."/>
            <person name="Lazzari B."/>
            <person name="Bielenberg D."/>
            <person name="Pirona R."/>
            <person name="Miculan M."/>
            <person name="Barakat A."/>
            <person name="Testolin R."/>
            <person name="Stella A."/>
            <person name="Tartarini S."/>
            <person name="Tonutti P."/>
            <person name="Arus P."/>
            <person name="Orellana A."/>
            <person name="Wells C."/>
            <person name="Main D."/>
            <person name="Vizzotto G."/>
            <person name="Silva H."/>
            <person name="Salamini F."/>
            <person name="Schmutz J."/>
            <person name="Morgante M."/>
            <person name="Rokhsar D.S."/>
        </authorList>
    </citation>
    <scope>NUCLEOTIDE SEQUENCE [LARGE SCALE GENOMIC DNA]</scope>
    <source>
        <strain evidence="4">cv. Nemared</strain>
    </source>
</reference>
<organism evidence="3 4">
    <name type="scientific">Prunus persica</name>
    <name type="common">Peach</name>
    <name type="synonym">Amygdalus persica</name>
    <dbReference type="NCBI Taxonomy" id="3760"/>
    <lineage>
        <taxon>Eukaryota</taxon>
        <taxon>Viridiplantae</taxon>
        <taxon>Streptophyta</taxon>
        <taxon>Embryophyta</taxon>
        <taxon>Tracheophyta</taxon>
        <taxon>Spermatophyta</taxon>
        <taxon>Magnoliopsida</taxon>
        <taxon>eudicotyledons</taxon>
        <taxon>Gunneridae</taxon>
        <taxon>Pentapetalae</taxon>
        <taxon>rosids</taxon>
        <taxon>fabids</taxon>
        <taxon>Rosales</taxon>
        <taxon>Rosaceae</taxon>
        <taxon>Amygdaloideae</taxon>
        <taxon>Amygdaleae</taxon>
        <taxon>Prunus</taxon>
    </lineage>
</organism>
<dbReference type="Proteomes" id="UP000006882">
    <property type="component" value="Chromosome G6"/>
</dbReference>
<accession>A0A251NYE8</accession>
<dbReference type="AlphaFoldDB" id="A0A251NYE8"/>
<feature type="region of interest" description="Disordered" evidence="1">
    <location>
        <begin position="24"/>
        <end position="49"/>
    </location>
</feature>